<evidence type="ECO:0000256" key="3">
    <source>
        <dbReference type="ARBA" id="ARBA00022827"/>
    </source>
</evidence>
<comment type="cofactor">
    <cofactor evidence="1">
        <name>FAD</name>
        <dbReference type="ChEBI" id="CHEBI:57692"/>
    </cofactor>
</comment>
<dbReference type="PRINTS" id="PR00411">
    <property type="entry name" value="PNDRDTASEI"/>
</dbReference>
<dbReference type="EMBL" id="JAYJLD010000009">
    <property type="protein sequence ID" value="MEB3101662.1"/>
    <property type="molecule type" value="Genomic_DNA"/>
</dbReference>
<evidence type="ECO:0000256" key="1">
    <source>
        <dbReference type="ARBA" id="ARBA00001974"/>
    </source>
</evidence>
<dbReference type="PANTHER" id="PTHR43400">
    <property type="entry name" value="FUMARATE REDUCTASE"/>
    <property type="match status" value="1"/>
</dbReference>
<proteinExistence type="inferred from homology"/>
<dbReference type="Pfam" id="PF00890">
    <property type="entry name" value="FAD_binding_2"/>
    <property type="match status" value="1"/>
</dbReference>
<organism evidence="7 8">
    <name type="scientific">Ferviditalea candida</name>
    <dbReference type="NCBI Taxonomy" id="3108399"/>
    <lineage>
        <taxon>Bacteria</taxon>
        <taxon>Bacillati</taxon>
        <taxon>Bacillota</taxon>
        <taxon>Bacilli</taxon>
        <taxon>Bacillales</taxon>
        <taxon>Paenibacillaceae</taxon>
        <taxon>Ferviditalea</taxon>
    </lineage>
</organism>
<evidence type="ECO:0000313" key="7">
    <source>
        <dbReference type="EMBL" id="MEB3101662.1"/>
    </source>
</evidence>
<dbReference type="InterPro" id="IPR050315">
    <property type="entry name" value="FAD-oxidoreductase_2"/>
</dbReference>
<comment type="caution">
    <text evidence="7">The sequence shown here is derived from an EMBL/GenBank/DDBJ whole genome shotgun (WGS) entry which is preliminary data.</text>
</comment>
<evidence type="ECO:0000256" key="5">
    <source>
        <dbReference type="RuleBase" id="RU366062"/>
    </source>
</evidence>
<evidence type="ECO:0000256" key="4">
    <source>
        <dbReference type="ARBA" id="ARBA00023002"/>
    </source>
</evidence>
<dbReference type="Gene3D" id="3.90.700.10">
    <property type="entry name" value="Succinate dehydrogenase/fumarate reductase flavoprotein, catalytic domain"/>
    <property type="match status" value="1"/>
</dbReference>
<accession>A0ABU5ZHE3</accession>
<dbReference type="SUPFAM" id="SSF56425">
    <property type="entry name" value="Succinate dehydrogenase/fumarate reductase flavoprotein, catalytic domain"/>
    <property type="match status" value="1"/>
</dbReference>
<dbReference type="InterPro" id="IPR027477">
    <property type="entry name" value="Succ_DH/fumarate_Rdtase_cat_sf"/>
</dbReference>
<comment type="similarity">
    <text evidence="5">Belongs to the FAD-dependent oxidoreductase 2 family. FRD/SDH subfamily.</text>
</comment>
<keyword evidence="8" id="KW-1185">Reference proteome</keyword>
<evidence type="ECO:0000256" key="2">
    <source>
        <dbReference type="ARBA" id="ARBA00022630"/>
    </source>
</evidence>
<keyword evidence="4 5" id="KW-0560">Oxidoreductase</keyword>
<name>A0ABU5ZHE3_9BACL</name>
<feature type="domain" description="FAD-dependent oxidoreductase 2 FAD-binding" evidence="6">
    <location>
        <begin position="8"/>
        <end position="427"/>
    </location>
</feature>
<dbReference type="RefSeq" id="WP_371753781.1">
    <property type="nucleotide sequence ID" value="NZ_JAYJLD010000009.1"/>
</dbReference>
<dbReference type="SUPFAM" id="SSF51905">
    <property type="entry name" value="FAD/NAD(P)-binding domain"/>
    <property type="match status" value="1"/>
</dbReference>
<reference evidence="7" key="1">
    <citation type="submission" date="2023-12" db="EMBL/GenBank/DDBJ databases">
        <title>Fervidustalea candida gen. nov., sp. nov., a novel member of the family Paenibacillaceae isolated from a geothermal area.</title>
        <authorList>
            <person name="Li W.-J."/>
            <person name="Jiao J.-Y."/>
            <person name="Chen Y."/>
        </authorList>
    </citation>
    <scope>NUCLEOTIDE SEQUENCE</scope>
    <source>
        <strain evidence="7">SYSU GA230002</strain>
    </source>
</reference>
<dbReference type="Gene3D" id="3.50.50.60">
    <property type="entry name" value="FAD/NAD(P)-binding domain"/>
    <property type="match status" value="1"/>
</dbReference>
<dbReference type="PANTHER" id="PTHR43400:SF7">
    <property type="entry name" value="FAD-DEPENDENT OXIDOREDUCTASE 2 FAD BINDING DOMAIN-CONTAINING PROTEIN"/>
    <property type="match status" value="1"/>
</dbReference>
<evidence type="ECO:0000313" key="8">
    <source>
        <dbReference type="Proteomes" id="UP001310386"/>
    </source>
</evidence>
<gene>
    <name evidence="7" type="ORF">VF724_08300</name>
</gene>
<dbReference type="NCBIfam" id="TIGR01813">
    <property type="entry name" value="flavo_cyto_c"/>
    <property type="match status" value="1"/>
</dbReference>
<protein>
    <submittedName>
        <fullName evidence="7">Flavocytochrome c</fullName>
    </submittedName>
</protein>
<dbReference type="InterPro" id="IPR036188">
    <property type="entry name" value="FAD/NAD-bd_sf"/>
</dbReference>
<dbReference type="InterPro" id="IPR010960">
    <property type="entry name" value="Flavocytochrome_c"/>
</dbReference>
<evidence type="ECO:0000259" key="6">
    <source>
        <dbReference type="Pfam" id="PF00890"/>
    </source>
</evidence>
<sequence>MLWDAELDIVIAGAGGCGLAAALAAAEKSPVLEVAVFEKTHQVMGNTASSAGMIPAAGTRFQRDIGIWETYEEMAEDILKKNRSESDKALVLALSKTSGPLVEWLVDSLGIELSLISEFKYPGQRNCRMHAPKSRSGMELIRSLRRKVSERDNIYLLLQSEVTRLIANERREIIGVEVQTPDGKQRIRANKVILATNGFGANKEMVRKYIPEFADALYFGYEGNTGDAIKMGEQVGADFASLGAYQGHSAVSETHGILVTWGTIMLGGFMVNEEGRRFGDESQGYSEFAMLVLQQSGKHGYLIFDHEIYSQLLSIEDFKNLAEIDAFKIADTIEELGSQLKLNPSGLQHTFEDFQQCAERGEDQFGRKLFPKRLAPPFYGIKVVPALFHTQGGLKINTNAQVLNKQGEVIVNLYAGGGAAAGVSGNHAYGYMSGNGLLAALGFGKIAGDHAATTILQERGANE</sequence>
<dbReference type="InterPro" id="IPR003953">
    <property type="entry name" value="FAD-dep_OxRdtase_2_FAD-bd"/>
</dbReference>
<keyword evidence="3 5" id="KW-0274">FAD</keyword>
<keyword evidence="2 5" id="KW-0285">Flavoprotein</keyword>
<dbReference type="Proteomes" id="UP001310386">
    <property type="component" value="Unassembled WGS sequence"/>
</dbReference>